<dbReference type="PROSITE" id="PS50011">
    <property type="entry name" value="PROTEIN_KINASE_DOM"/>
    <property type="match status" value="1"/>
</dbReference>
<keyword evidence="10" id="KW-1185">Reference proteome</keyword>
<evidence type="ECO:0000256" key="3">
    <source>
        <dbReference type="ARBA" id="ARBA00022729"/>
    </source>
</evidence>
<dbReference type="SUPFAM" id="SSF56112">
    <property type="entry name" value="Protein kinase-like (PK-like)"/>
    <property type="match status" value="1"/>
</dbReference>
<evidence type="ECO:0000256" key="2">
    <source>
        <dbReference type="ARBA" id="ARBA00022692"/>
    </source>
</evidence>
<evidence type="ECO:0000256" key="1">
    <source>
        <dbReference type="ARBA" id="ARBA00022614"/>
    </source>
</evidence>
<gene>
    <name evidence="11" type="primary">LOC113726174</name>
</gene>
<keyword evidence="4" id="KW-0677">Repeat</keyword>
<dbReference type="GO" id="GO:0004674">
    <property type="term" value="F:protein serine/threonine kinase activity"/>
    <property type="evidence" value="ECO:0007669"/>
    <property type="project" value="UniProtKB-EC"/>
</dbReference>
<keyword evidence="3" id="KW-0732">Signal</keyword>
<evidence type="ECO:0000256" key="4">
    <source>
        <dbReference type="ARBA" id="ARBA00022737"/>
    </source>
</evidence>
<sequence>MVRGAMGGSWTTNYEIKLSRYLLLILVLKIQGCFTLNSEGLTLLEFRGRVTSDPFQTFSNWNPSDKDPCTWSGVHCVDGKVQMLDLNGRSLEGVLAPELGNLTHLRSLVLCENHFSGVIPKQFGWLAALEVLDLRNNNLSGTIPAEIAWLHSLKRLLLSNNKFVGSIPLAVGKLDQLKEMQFDVNLIPAAVEVGCFSRKVGHCEWSSNLKSLRKEYSLLTPIKETLNRYFDLFPMKVDHLLLRYRFGKGSFRNDASDSYDNVPSASELDVKQNLLNMADVRRRKLVEQPNNIAAYPFNNGNPVGNFNSYPSSTSSGSFPAVPSKNSSSSIPAGPLQPPSPNTSNPTSASVNQPADKQPPAAGNSEHTWKYIIGISSGGFLLFFAAAVLVVIRGRTAKNIGPWKTGLSGQLQKAFVTAGVPKLNSAELETACEDFSNIVQAHDTVTVYKGTLSSGVEIAVASTVVNSLNDWSKRAEIAFRKKIDSLSRVNHKNFMNLIGYCEEDDPFVRMMVFEYAPNGSLSEHLHVKELEHLDWSTRMRIIIGTAYCLQHMHGLNPPLPHGHLNSKAILLTDDYAAKIADIAFWDEFVKKSAEHEGQQLEYPLLEDEESDVYNFGLLLLEVISGKLPYSEEHGSLLNWAAEYLNDKRSISYLIDPTLKSFKNNELDIICEVIAECIQENSRKRPTMKEVATKLRDALDISPDSATPRLSPLWWAELEILSSEAA</sequence>
<feature type="region of interest" description="Disordered" evidence="8">
    <location>
        <begin position="314"/>
        <end position="362"/>
    </location>
</feature>
<organism evidence="10 11">
    <name type="scientific">Coffea arabica</name>
    <name type="common">Arabian coffee</name>
    <dbReference type="NCBI Taxonomy" id="13443"/>
    <lineage>
        <taxon>Eukaryota</taxon>
        <taxon>Viridiplantae</taxon>
        <taxon>Streptophyta</taxon>
        <taxon>Embryophyta</taxon>
        <taxon>Tracheophyta</taxon>
        <taxon>Spermatophyta</taxon>
        <taxon>Magnoliopsida</taxon>
        <taxon>eudicotyledons</taxon>
        <taxon>Gunneridae</taxon>
        <taxon>Pentapetalae</taxon>
        <taxon>asterids</taxon>
        <taxon>lamiids</taxon>
        <taxon>Gentianales</taxon>
        <taxon>Rubiaceae</taxon>
        <taxon>Ixoroideae</taxon>
        <taxon>Gardenieae complex</taxon>
        <taxon>Bertiereae - Coffeeae clade</taxon>
        <taxon>Coffeeae</taxon>
        <taxon>Coffea</taxon>
    </lineage>
</organism>
<dbReference type="InterPro" id="IPR000719">
    <property type="entry name" value="Prot_kinase_dom"/>
</dbReference>
<dbReference type="AlphaFoldDB" id="A0A6P6VR58"/>
<keyword evidence="5" id="KW-1133">Transmembrane helix</keyword>
<dbReference type="Gene3D" id="3.30.200.20">
    <property type="entry name" value="Phosphorylase Kinase, domain 1"/>
    <property type="match status" value="1"/>
</dbReference>
<comment type="subcellular location">
    <subcellularLocation>
        <location evidence="7">Endomembrane system</location>
        <topology evidence="7">Single-pass type I membrane protein</topology>
    </subcellularLocation>
</comment>
<dbReference type="Gene3D" id="3.80.10.10">
    <property type="entry name" value="Ribonuclease Inhibitor"/>
    <property type="match status" value="1"/>
</dbReference>
<dbReference type="GO" id="GO:0005524">
    <property type="term" value="F:ATP binding"/>
    <property type="evidence" value="ECO:0007669"/>
    <property type="project" value="InterPro"/>
</dbReference>
<reference evidence="10" key="1">
    <citation type="journal article" date="2025" name="Foods">
        <title>Unveiling the Microbial Signatures of Arabica Coffee Cherries: Insights into Ripeness Specific Diversity, Functional Traits, and Implications for Quality and Safety.</title>
        <authorList>
            <consortium name="RefSeq"/>
            <person name="Tenea G.N."/>
            <person name="Cifuentes V."/>
            <person name="Reyes P."/>
            <person name="Cevallos-Vallejos M."/>
        </authorList>
    </citation>
    <scope>NUCLEOTIDE SEQUENCE [LARGE SCALE GENOMIC DNA]</scope>
</reference>
<dbReference type="SUPFAM" id="SSF52058">
    <property type="entry name" value="L domain-like"/>
    <property type="match status" value="1"/>
</dbReference>
<dbReference type="InterPro" id="IPR013210">
    <property type="entry name" value="LRR_N_plant-typ"/>
</dbReference>
<dbReference type="GO" id="GO:0012505">
    <property type="term" value="C:endomembrane system"/>
    <property type="evidence" value="ECO:0007669"/>
    <property type="project" value="UniProtKB-SubCell"/>
</dbReference>
<evidence type="ECO:0000313" key="10">
    <source>
        <dbReference type="Proteomes" id="UP001652660"/>
    </source>
</evidence>
<dbReference type="FunFam" id="3.30.200.20:FF:000489">
    <property type="entry name" value="Inactive receptor-like serine/threonine-protein kinase"/>
    <property type="match status" value="1"/>
</dbReference>
<evidence type="ECO:0000256" key="7">
    <source>
        <dbReference type="ARBA" id="ARBA00046288"/>
    </source>
</evidence>
<dbReference type="InterPro" id="IPR032675">
    <property type="entry name" value="LRR_dom_sf"/>
</dbReference>
<evidence type="ECO:0000259" key="9">
    <source>
        <dbReference type="PROSITE" id="PS50011"/>
    </source>
</evidence>
<dbReference type="Gene3D" id="1.10.510.10">
    <property type="entry name" value="Transferase(Phosphotransferase) domain 1"/>
    <property type="match status" value="1"/>
</dbReference>
<feature type="compositionally biased region" description="Low complexity" evidence="8">
    <location>
        <begin position="314"/>
        <end position="323"/>
    </location>
</feature>
<dbReference type="InterPro" id="IPR055414">
    <property type="entry name" value="LRR_R13L4/SHOC2-like"/>
</dbReference>
<accession>A0A6P6VR58</accession>
<evidence type="ECO:0000313" key="11">
    <source>
        <dbReference type="RefSeq" id="XP_027105538.1"/>
    </source>
</evidence>
<protein>
    <submittedName>
        <fullName evidence="11">Protein MALE DISCOVERER 2 isoform X1</fullName>
    </submittedName>
</protein>
<dbReference type="GeneID" id="113726174"/>
<evidence type="ECO:0000256" key="6">
    <source>
        <dbReference type="ARBA" id="ARBA00023136"/>
    </source>
</evidence>
<dbReference type="FunFam" id="3.80.10.10:FF:000627">
    <property type="entry name" value="Probable leucine-rich repeat receptor-like protein kinase At2g33170"/>
    <property type="match status" value="1"/>
</dbReference>
<proteinExistence type="predicted"/>
<feature type="domain" description="Protein kinase" evidence="9">
    <location>
        <begin position="368"/>
        <end position="697"/>
    </location>
</feature>
<dbReference type="Proteomes" id="UP001652660">
    <property type="component" value="Chromosome 2c"/>
</dbReference>
<name>A0A6P6VR58_COFAR</name>
<keyword evidence="1" id="KW-0433">Leucine-rich repeat</keyword>
<dbReference type="InterPro" id="IPR001245">
    <property type="entry name" value="Ser-Thr/Tyr_kinase_cat_dom"/>
</dbReference>
<keyword evidence="6" id="KW-0472">Membrane</keyword>
<dbReference type="PANTHER" id="PTHR46084:SF1">
    <property type="entry name" value="PROTEIN MALE DISCOVERER 2"/>
    <property type="match status" value="1"/>
</dbReference>
<evidence type="ECO:0000256" key="8">
    <source>
        <dbReference type="SAM" id="MobiDB-lite"/>
    </source>
</evidence>
<dbReference type="OrthoDB" id="291737at2759"/>
<dbReference type="Pfam" id="PF08263">
    <property type="entry name" value="LRRNT_2"/>
    <property type="match status" value="1"/>
</dbReference>
<reference evidence="11" key="2">
    <citation type="submission" date="2025-08" db="UniProtKB">
        <authorList>
            <consortium name="RefSeq"/>
        </authorList>
    </citation>
    <scope>IDENTIFICATION</scope>
    <source>
        <tissue evidence="11">Leaves</tissue>
    </source>
</reference>
<dbReference type="RefSeq" id="XP_027105538.1">
    <property type="nucleotide sequence ID" value="XM_027249737.2"/>
</dbReference>
<dbReference type="Pfam" id="PF23598">
    <property type="entry name" value="LRR_14"/>
    <property type="match status" value="1"/>
</dbReference>
<dbReference type="Pfam" id="PF07714">
    <property type="entry name" value="PK_Tyr_Ser-Thr"/>
    <property type="match status" value="1"/>
</dbReference>
<dbReference type="PANTHER" id="PTHR46084">
    <property type="entry name" value="PROTEIN MALE DISCOVERER 2"/>
    <property type="match status" value="1"/>
</dbReference>
<keyword evidence="2" id="KW-0812">Transmembrane</keyword>
<evidence type="ECO:0000256" key="5">
    <source>
        <dbReference type="ARBA" id="ARBA00022989"/>
    </source>
</evidence>
<dbReference type="InterPro" id="IPR011009">
    <property type="entry name" value="Kinase-like_dom_sf"/>
</dbReference>